<dbReference type="Gene3D" id="3.40.50.2300">
    <property type="match status" value="1"/>
</dbReference>
<reference evidence="1 2" key="1">
    <citation type="submission" date="2023-10" db="EMBL/GenBank/DDBJ databases">
        <title>Rubellicoccus peritrichatus gen. nov., sp. nov., isolated from an algae of coral reef tank.</title>
        <authorList>
            <person name="Luo J."/>
        </authorList>
    </citation>
    <scope>NUCLEOTIDE SEQUENCE [LARGE SCALE GENOMIC DNA]</scope>
    <source>
        <strain evidence="1 2">CR14</strain>
    </source>
</reference>
<evidence type="ECO:0000313" key="1">
    <source>
        <dbReference type="EMBL" id="WOO41756.1"/>
    </source>
</evidence>
<dbReference type="AlphaFoldDB" id="A0AAQ3LAC5"/>
<proteinExistence type="predicted"/>
<dbReference type="PIRSF" id="PIRSF029416">
    <property type="entry name" value="UCP029416_PTP"/>
    <property type="match status" value="1"/>
</dbReference>
<dbReference type="SUPFAM" id="SSF52788">
    <property type="entry name" value="Phosphotyrosine protein phosphatases I"/>
    <property type="match status" value="1"/>
</dbReference>
<dbReference type="InterPro" id="IPR016919">
    <property type="entry name" value="UCP029416_PTP"/>
</dbReference>
<sequence>MEERHPEKILFVCSLNKFRSYTAEQIYRGFDQYQVRSRGTEKGARIKVTEGDIGWANIIFTMEKRHTERLRAKFSKKLKGKKIITLFIEDIYSPMDPSLIEVLKEKLRKHIGVPE</sequence>
<name>A0AAQ3LAC5_9BACT</name>
<dbReference type="EMBL" id="CP136920">
    <property type="protein sequence ID" value="WOO41756.1"/>
    <property type="molecule type" value="Genomic_DNA"/>
</dbReference>
<dbReference type="RefSeq" id="WP_317834240.1">
    <property type="nucleotide sequence ID" value="NZ_CP136920.1"/>
</dbReference>
<accession>A0AAQ3LAC5</accession>
<evidence type="ECO:0008006" key="3">
    <source>
        <dbReference type="Google" id="ProtNLM"/>
    </source>
</evidence>
<gene>
    <name evidence="1" type="ORF">RZN69_01550</name>
</gene>
<organism evidence="1 2">
    <name type="scientific">Rubellicoccus peritrichatus</name>
    <dbReference type="NCBI Taxonomy" id="3080537"/>
    <lineage>
        <taxon>Bacteria</taxon>
        <taxon>Pseudomonadati</taxon>
        <taxon>Verrucomicrobiota</taxon>
        <taxon>Opitutia</taxon>
        <taxon>Puniceicoccales</taxon>
        <taxon>Cerasicoccaceae</taxon>
        <taxon>Rubellicoccus</taxon>
    </lineage>
</organism>
<evidence type="ECO:0000313" key="2">
    <source>
        <dbReference type="Proteomes" id="UP001304300"/>
    </source>
</evidence>
<dbReference type="InterPro" id="IPR036196">
    <property type="entry name" value="Ptyr_pPase_sf"/>
</dbReference>
<dbReference type="KEGG" id="puo:RZN69_01550"/>
<dbReference type="Proteomes" id="UP001304300">
    <property type="component" value="Chromosome"/>
</dbReference>
<protein>
    <recommendedName>
        <fullName evidence="3">Phosphotyrosine protein phosphatase I domain-containing protein</fullName>
    </recommendedName>
</protein>
<keyword evidence="2" id="KW-1185">Reference proteome</keyword>